<reference evidence="2 3" key="2">
    <citation type="submission" date="2012-02" db="EMBL/GenBank/DDBJ databases">
        <title>Improved High-Quality Draft sequence of Desulfobacter postgatei 2ac9.</title>
        <authorList>
            <consortium name="US DOE Joint Genome Institute"/>
            <person name="Lucas S."/>
            <person name="Han J."/>
            <person name="Lapidus A."/>
            <person name="Cheng J.-F."/>
            <person name="Goodwin L."/>
            <person name="Pitluck S."/>
            <person name="Peters L."/>
            <person name="Ovchinnikova G."/>
            <person name="Held B."/>
            <person name="Detter J.C."/>
            <person name="Han C."/>
            <person name="Tapia R."/>
            <person name="Land M."/>
            <person name="Hauser L."/>
            <person name="Kyrpides N."/>
            <person name="Ivanova N."/>
            <person name="Pagani I."/>
            <person name="Orellana R."/>
            <person name="Lovley D."/>
            <person name="Woyke T."/>
        </authorList>
    </citation>
    <scope>NUCLEOTIDE SEQUENCE [LARGE SCALE GENOMIC DNA]</scope>
    <source>
        <strain evidence="2 3">2ac9</strain>
    </source>
</reference>
<organism evidence="2 3">
    <name type="scientific">Desulfobacter postgatei 2ac9</name>
    <dbReference type="NCBI Taxonomy" id="879212"/>
    <lineage>
        <taxon>Bacteria</taxon>
        <taxon>Pseudomonadati</taxon>
        <taxon>Thermodesulfobacteriota</taxon>
        <taxon>Desulfobacteria</taxon>
        <taxon>Desulfobacterales</taxon>
        <taxon>Desulfobacteraceae</taxon>
        <taxon>Desulfobacter</taxon>
    </lineage>
</organism>
<keyword evidence="1" id="KW-0732">Signal</keyword>
<evidence type="ECO:0000313" key="2">
    <source>
        <dbReference type="EMBL" id="EIM63566.1"/>
    </source>
</evidence>
<dbReference type="HOGENOM" id="CLU_1319229_0_0_7"/>
<evidence type="ECO:0000256" key="1">
    <source>
        <dbReference type="SAM" id="SignalP"/>
    </source>
</evidence>
<sequence>MKTPLPGVSFVNANLNRMVSAVFAFVAAGFLCFTAVQAPAGETESSDTGQFLSIPVIRDTGISSIEKEIHANTGGARKIKLKGSQEYILWDIDPAQLKGRFIRKATLHVCSASTRNAPLMRVRVSSVAGAWQEGSSFWYFPQAGSACFAQAAYKKQDWAFADSHLMDVVFGSGHTRWKFVDAAAPDAEGWQAVAVDPDIVAARAAGLG</sequence>
<feature type="chain" id="PRO_5003699633" evidence="1">
    <location>
        <begin position="41"/>
        <end position="208"/>
    </location>
</feature>
<evidence type="ECO:0000313" key="3">
    <source>
        <dbReference type="Proteomes" id="UP000005778"/>
    </source>
</evidence>
<protein>
    <submittedName>
        <fullName evidence="2">Uncharacterized protein</fullName>
    </submittedName>
</protein>
<reference evidence="2 3" key="1">
    <citation type="submission" date="2011-09" db="EMBL/GenBank/DDBJ databases">
        <authorList>
            <consortium name="US DOE Joint Genome Institute (JGI-PGF)"/>
            <person name="Lucas S."/>
            <person name="Han J."/>
            <person name="Lapidus A."/>
            <person name="Cheng J.-F."/>
            <person name="Goodwin L."/>
            <person name="Pitluck S."/>
            <person name="Peters L."/>
            <person name="Land M.L."/>
            <person name="Hauser L."/>
            <person name="Orellana R."/>
            <person name="Lovley D."/>
            <person name="Woyke T.J."/>
        </authorList>
    </citation>
    <scope>NUCLEOTIDE SEQUENCE [LARGE SCALE GENOMIC DNA]</scope>
    <source>
        <strain evidence="2 3">2ac9</strain>
    </source>
</reference>
<dbReference type="RefSeq" id="WP_004072785.1">
    <property type="nucleotide sequence ID" value="NZ_CM001488.1"/>
</dbReference>
<dbReference type="AlphaFoldDB" id="I5B253"/>
<name>I5B253_9BACT</name>
<keyword evidence="3" id="KW-1185">Reference proteome</keyword>
<gene>
    <name evidence="2" type="ORF">DespoDRAFT_01642</name>
</gene>
<dbReference type="STRING" id="879212.DespoDRAFT_01642"/>
<accession>I5B253</accession>
<dbReference type="Proteomes" id="UP000005778">
    <property type="component" value="Chromosome"/>
</dbReference>
<dbReference type="EMBL" id="CM001488">
    <property type="protein sequence ID" value="EIM63566.1"/>
    <property type="molecule type" value="Genomic_DNA"/>
</dbReference>
<proteinExistence type="predicted"/>
<feature type="signal peptide" evidence="1">
    <location>
        <begin position="1"/>
        <end position="40"/>
    </location>
</feature>